<accession>A0ABM0GUX0</accession>
<keyword evidence="1" id="KW-0999">Mitochondrion inner membrane</keyword>
<comment type="subcellular location">
    <subcellularLocation>
        <location evidence="6">Mitochondrion inner membrane</location>
        <topology evidence="6">Lipid-anchor</topology>
    </subcellularLocation>
</comment>
<evidence type="ECO:0000256" key="5">
    <source>
        <dbReference type="ARBA" id="ARBA00023288"/>
    </source>
</evidence>
<dbReference type="GeneID" id="100368194"/>
<sequence>MGGSSSTPKKVTVEMDQETGTVKISEAVVRRMMGEEEPKGSVEQTGSQKTSTAVDLERDEEFQKQLKLSEGQWKEKLRQAELKNAELYRMTSEQFTKAAEDVESKFIHQSYQPVCKDLQEEVLKCYTINPRETLNCEAEVRAFTNCVDLTRNSVLTKREIPGKS</sequence>
<protein>
    <submittedName>
        <fullName evidence="9">Coiled-coil-helix-coiled-coil-helix domain-containing protein 3, mitochondrial-like</fullName>
    </submittedName>
</protein>
<evidence type="ECO:0000256" key="1">
    <source>
        <dbReference type="ARBA" id="ARBA00022792"/>
    </source>
</evidence>
<organism evidence="8 9">
    <name type="scientific">Saccoglossus kowalevskii</name>
    <name type="common">Acorn worm</name>
    <dbReference type="NCBI Taxonomy" id="10224"/>
    <lineage>
        <taxon>Eukaryota</taxon>
        <taxon>Metazoa</taxon>
        <taxon>Hemichordata</taxon>
        <taxon>Enteropneusta</taxon>
        <taxon>Harrimaniidae</taxon>
        <taxon>Saccoglossus</taxon>
    </lineage>
</organism>
<keyword evidence="4" id="KW-1015">Disulfide bond</keyword>
<evidence type="ECO:0000256" key="2">
    <source>
        <dbReference type="ARBA" id="ARBA00023128"/>
    </source>
</evidence>
<evidence type="ECO:0000256" key="6">
    <source>
        <dbReference type="ARBA" id="ARBA00034476"/>
    </source>
</evidence>
<dbReference type="Proteomes" id="UP000694865">
    <property type="component" value="Unplaced"/>
</dbReference>
<dbReference type="InterPro" id="IPR007964">
    <property type="entry name" value="MIC19/MIC25"/>
</dbReference>
<keyword evidence="8" id="KW-1185">Reference proteome</keyword>
<proteinExistence type="predicted"/>
<dbReference type="PANTHER" id="PTHR21588">
    <property type="entry name" value="COILED-COIL-HELIX-COILED-COIL-HELIX DOMAIN CONTAINING 6"/>
    <property type="match status" value="1"/>
</dbReference>
<feature type="compositionally biased region" description="Polar residues" evidence="7">
    <location>
        <begin position="42"/>
        <end position="53"/>
    </location>
</feature>
<evidence type="ECO:0000256" key="7">
    <source>
        <dbReference type="SAM" id="MobiDB-lite"/>
    </source>
</evidence>
<reference evidence="9" key="1">
    <citation type="submission" date="2025-08" db="UniProtKB">
        <authorList>
            <consortium name="RefSeq"/>
        </authorList>
    </citation>
    <scope>IDENTIFICATION</scope>
    <source>
        <tissue evidence="9">Testes</tissue>
    </source>
</reference>
<dbReference type="RefSeq" id="XP_002737882.1">
    <property type="nucleotide sequence ID" value="XM_002737836.2"/>
</dbReference>
<evidence type="ECO:0000256" key="3">
    <source>
        <dbReference type="ARBA" id="ARBA00023136"/>
    </source>
</evidence>
<keyword evidence="3" id="KW-0472">Membrane</keyword>
<gene>
    <name evidence="9" type="primary">LOC100368194</name>
</gene>
<feature type="region of interest" description="Disordered" evidence="7">
    <location>
        <begin position="32"/>
        <end position="56"/>
    </location>
</feature>
<dbReference type="PANTHER" id="PTHR21588:SF18">
    <property type="entry name" value="MICOS COMPLEX SUBUNIT MIC19"/>
    <property type="match status" value="1"/>
</dbReference>
<keyword evidence="2" id="KW-0496">Mitochondrion</keyword>
<evidence type="ECO:0000313" key="9">
    <source>
        <dbReference type="RefSeq" id="XP_002737882.1"/>
    </source>
</evidence>
<evidence type="ECO:0000313" key="8">
    <source>
        <dbReference type="Proteomes" id="UP000694865"/>
    </source>
</evidence>
<name>A0ABM0GUX0_SACKO</name>
<evidence type="ECO:0000256" key="4">
    <source>
        <dbReference type="ARBA" id="ARBA00023157"/>
    </source>
</evidence>
<dbReference type="InterPro" id="IPR052632">
    <property type="entry name" value="MICOS_subunit_Mic19"/>
</dbReference>
<dbReference type="Pfam" id="PF05300">
    <property type="entry name" value="MIC19_MIC25"/>
    <property type="match status" value="1"/>
</dbReference>
<keyword evidence="5" id="KW-0449">Lipoprotein</keyword>